<evidence type="ECO:0000259" key="1">
    <source>
        <dbReference type="SMART" id="SM00642"/>
    </source>
</evidence>
<dbReference type="Gene3D" id="2.60.40.1180">
    <property type="entry name" value="Golgi alpha-mannosidase II"/>
    <property type="match status" value="1"/>
</dbReference>
<dbReference type="SUPFAM" id="SSF51445">
    <property type="entry name" value="(Trans)glycosidases"/>
    <property type="match status" value="1"/>
</dbReference>
<dbReference type="PROSITE" id="PS51257">
    <property type="entry name" value="PROKAR_LIPOPROTEIN"/>
    <property type="match status" value="1"/>
</dbReference>
<dbReference type="CDD" id="cd11349">
    <property type="entry name" value="AmyAc_3"/>
    <property type="match status" value="1"/>
</dbReference>
<dbReference type="AlphaFoldDB" id="A0A7S9DUQ2"/>
<evidence type="ECO:0000313" key="3">
    <source>
        <dbReference type="Proteomes" id="UP000595095"/>
    </source>
</evidence>
<name>A0A7S9DUQ2_9ALTE</name>
<dbReference type="Pfam" id="PF00128">
    <property type="entry name" value="Alpha-amylase"/>
    <property type="match status" value="2"/>
</dbReference>
<organism evidence="2 3">
    <name type="scientific">Salinimonas marina</name>
    <dbReference type="NCBI Taxonomy" id="2785918"/>
    <lineage>
        <taxon>Bacteria</taxon>
        <taxon>Pseudomonadati</taxon>
        <taxon>Pseudomonadota</taxon>
        <taxon>Gammaproteobacteria</taxon>
        <taxon>Alteromonadales</taxon>
        <taxon>Alteromonadaceae</taxon>
        <taxon>Alteromonas/Salinimonas group</taxon>
        <taxon>Salinimonas</taxon>
    </lineage>
</organism>
<dbReference type="SMART" id="SM00642">
    <property type="entry name" value="Aamy"/>
    <property type="match status" value="1"/>
</dbReference>
<dbReference type="InterPro" id="IPR017853">
    <property type="entry name" value="GH"/>
</dbReference>
<dbReference type="GO" id="GO:0004556">
    <property type="term" value="F:alpha-amylase activity"/>
    <property type="evidence" value="ECO:0007669"/>
    <property type="project" value="TreeGrafter"/>
</dbReference>
<dbReference type="Gene3D" id="3.20.20.80">
    <property type="entry name" value="Glycosidases"/>
    <property type="match status" value="2"/>
</dbReference>
<dbReference type="RefSeq" id="WP_195809429.1">
    <property type="nucleotide sequence ID" value="NZ_CP064795.1"/>
</dbReference>
<dbReference type="Proteomes" id="UP000595095">
    <property type="component" value="Chromosome"/>
</dbReference>
<dbReference type="EMBL" id="CP064795">
    <property type="protein sequence ID" value="QPG04333.1"/>
    <property type="molecule type" value="Genomic_DNA"/>
</dbReference>
<dbReference type="InterPro" id="IPR013780">
    <property type="entry name" value="Glyco_hydro_b"/>
</dbReference>
<dbReference type="InterPro" id="IPR006047">
    <property type="entry name" value="GH13_cat_dom"/>
</dbReference>
<keyword evidence="3" id="KW-1185">Reference proteome</keyword>
<dbReference type="KEGG" id="smaa:IT774_08565"/>
<feature type="domain" description="Glycosyl hydrolase family 13 catalytic" evidence="1">
    <location>
        <begin position="54"/>
        <end position="525"/>
    </location>
</feature>
<sequence length="638" mass="70825">MRPISASGLRFSLTAVCTLILSACNVSDTRETMPATAPITQAPSQTQQKPVVYQVFTRLFGNTNSNNVPWGSIEQNGVGKFADFSDTALSEIRQLGVSHIWFTGVPHHVTTTDYTAYGISLDDPDVIKGRAGSPYAVKDYYNVDPDLAQDPARRMAEFEALIKRTHAHGMKVIIDIVPNHVARHYESVNTPAGVPALGSNDDPAQQYQRDNHFYYVPGTSFAVPEHPGNFHPLGGAAHPLADGQFDETPAKWTGNGARSAQPSASDWYETVKLNYGVKPDGSFDFPALPVHFANKPYAKHYAFWQNQDLPDAWYRMREIALFWLDKGVDGFRFDMAEMVPVEFWSFLNASIKHHKPDAFLLAEVYQPERYRDYLHRGLMDYLYDKVGFYDTLKRVMQQQDSVTSLDDVAARVSDIESSMLHFLENHDEQRIASEPFAGDAQRGKPALAVSALKSDAPYMLYFGQEVGEDGSEDMGFGDPSRTSIFDYAGVPAHQRWMNDGKFDGGQLTDDEQALRRFYTNVLNLAAYHPAMQGKMHSLLANQAVKSGEGDQVYSFVRSDPHQALLVLSNFSDSEQQVNLNIPISHTGLAAGTAVTAYSLLSGTTIPLMQQHNRIQVQVNVAATDAQIIELTVAANHSE</sequence>
<reference evidence="2 3" key="1">
    <citation type="submission" date="2020-11" db="EMBL/GenBank/DDBJ databases">
        <title>Complete genome sequence for Salinimonas sp. strain G2-b.</title>
        <authorList>
            <person name="Park S.-J."/>
        </authorList>
    </citation>
    <scope>NUCLEOTIDE SEQUENCE [LARGE SCALE GENOMIC DNA]</scope>
    <source>
        <strain evidence="2 3">G2-b</strain>
    </source>
</reference>
<evidence type="ECO:0000313" key="2">
    <source>
        <dbReference type="EMBL" id="QPG04333.1"/>
    </source>
</evidence>
<dbReference type="SUPFAM" id="SSF51011">
    <property type="entry name" value="Glycosyl hydrolase domain"/>
    <property type="match status" value="1"/>
</dbReference>
<accession>A0A7S9DUQ2</accession>
<dbReference type="PANTHER" id="PTHR10357">
    <property type="entry name" value="ALPHA-AMYLASE FAMILY MEMBER"/>
    <property type="match status" value="1"/>
</dbReference>
<dbReference type="GO" id="GO:0009313">
    <property type="term" value="P:oligosaccharide catabolic process"/>
    <property type="evidence" value="ECO:0007669"/>
    <property type="project" value="TreeGrafter"/>
</dbReference>
<gene>
    <name evidence="2" type="ORF">IT774_08565</name>
</gene>
<proteinExistence type="predicted"/>
<dbReference type="PANTHER" id="PTHR10357:SF205">
    <property type="entry name" value="O-GLYCOSYL HYDROLASE FAMILY 13"/>
    <property type="match status" value="1"/>
</dbReference>
<protein>
    <submittedName>
        <fullName evidence="2">Alpha-amylase</fullName>
    </submittedName>
</protein>